<dbReference type="eggNOG" id="COG0860">
    <property type="taxonomic scope" value="Bacteria"/>
</dbReference>
<keyword evidence="6" id="KW-0574">Periplasm</keyword>
<proteinExistence type="inferred from homology"/>
<comment type="similarity">
    <text evidence="3">Belongs to the N-acetylmuramoyl-L-alanine amidase 3 family.</text>
</comment>
<dbReference type="InterPro" id="IPR002508">
    <property type="entry name" value="MurNAc-LAA_cat"/>
</dbReference>
<dbReference type="STRING" id="1116472.MGMO_15c00120"/>
<evidence type="ECO:0000259" key="10">
    <source>
        <dbReference type="SMART" id="SM00646"/>
    </source>
</evidence>
<evidence type="ECO:0000256" key="4">
    <source>
        <dbReference type="ARBA" id="ARBA00011901"/>
    </source>
</evidence>
<evidence type="ECO:0000256" key="3">
    <source>
        <dbReference type="ARBA" id="ARBA00010860"/>
    </source>
</evidence>
<dbReference type="Pfam" id="PF01520">
    <property type="entry name" value="Amidase_3"/>
    <property type="match status" value="1"/>
</dbReference>
<dbReference type="GO" id="GO:0008745">
    <property type="term" value="F:N-acetylmuramoyl-L-alanine amidase activity"/>
    <property type="evidence" value="ECO:0007669"/>
    <property type="project" value="UniProtKB-EC"/>
</dbReference>
<evidence type="ECO:0000256" key="5">
    <source>
        <dbReference type="ARBA" id="ARBA00022729"/>
    </source>
</evidence>
<dbReference type="Gene3D" id="3.40.630.40">
    <property type="entry name" value="Zn-dependent exopeptidases"/>
    <property type="match status" value="1"/>
</dbReference>
<sequence>MWRHKQFFFLLVVLAIPIPVSFAQQIHVSSVRYVAARNQSNVVLAVSESPKHRVFVLDNPSRLVIDVKNAQVDRGLSQPSVSHPLFAHVRAAPKNGSDVRIVIDLKQSVTAKTHKLATNNSDNRHLIVNLVDKDSTTAANTGRKVSEKLTKLQANDIEEHIEKASTSSSKHKTNKKERFIVAIDAGHGGDDPGARGPSGTQEKQVTLAIAKKLQALISGQPGMKAKLVRKGDYYVGLRERMKIARQAGADLFISIHADAVNNPDVRGASVYTLSRNGASSEAARWLANSENAKEKVGGVNLDDKDEVLATVLMDLSQTATQQASLNLADKVLKNFHHIGDLHYGSVQKAGFAVLKSPDIPSILVETAYISNPSDELNLMSDRYQTKMAHAIFKGILNYFEQMEPLETDRVAKL</sequence>
<dbReference type="CDD" id="cd02696">
    <property type="entry name" value="MurNAc-LAA"/>
    <property type="match status" value="1"/>
</dbReference>
<evidence type="ECO:0000256" key="6">
    <source>
        <dbReference type="ARBA" id="ARBA00022764"/>
    </source>
</evidence>
<dbReference type="EMBL" id="AYLO01000015">
    <property type="protein sequence ID" value="ESS73591.1"/>
    <property type="molecule type" value="Genomic_DNA"/>
</dbReference>
<dbReference type="AlphaFoldDB" id="V5E212"/>
<dbReference type="OrthoDB" id="9806267at2"/>
<evidence type="ECO:0000256" key="7">
    <source>
        <dbReference type="ARBA" id="ARBA00022801"/>
    </source>
</evidence>
<dbReference type="RefSeq" id="WP_023493415.1">
    <property type="nucleotide sequence ID" value="NZ_AYLO01000015.1"/>
</dbReference>
<keyword evidence="7 11" id="KW-0378">Hydrolase</keyword>
<dbReference type="SMART" id="SM00646">
    <property type="entry name" value="Ami_3"/>
    <property type="match status" value="1"/>
</dbReference>
<dbReference type="InterPro" id="IPR050695">
    <property type="entry name" value="N-acetylmuramoyl_amidase_3"/>
</dbReference>
<gene>
    <name evidence="11" type="primary">amiC</name>
    <name evidence="11" type="ORF">MGMO_15c00120</name>
</gene>
<comment type="catalytic activity">
    <reaction evidence="1">
        <text>Hydrolyzes the link between N-acetylmuramoyl residues and L-amino acid residues in certain cell-wall glycopeptides.</text>
        <dbReference type="EC" id="3.5.1.28"/>
    </reaction>
</comment>
<evidence type="ECO:0000256" key="1">
    <source>
        <dbReference type="ARBA" id="ARBA00001561"/>
    </source>
</evidence>
<evidence type="ECO:0000256" key="2">
    <source>
        <dbReference type="ARBA" id="ARBA00004418"/>
    </source>
</evidence>
<dbReference type="SUPFAM" id="SSF53187">
    <property type="entry name" value="Zn-dependent exopeptidases"/>
    <property type="match status" value="1"/>
</dbReference>
<feature type="domain" description="MurNAc-LAA" evidence="10">
    <location>
        <begin position="241"/>
        <end position="396"/>
    </location>
</feature>
<accession>V5E212</accession>
<dbReference type="GO" id="GO:0030288">
    <property type="term" value="C:outer membrane-bounded periplasmic space"/>
    <property type="evidence" value="ECO:0007669"/>
    <property type="project" value="TreeGrafter"/>
</dbReference>
<keyword evidence="8" id="KW-0961">Cell wall biogenesis/degradation</keyword>
<comment type="subcellular location">
    <subcellularLocation>
        <location evidence="2">Periplasm</location>
    </subcellularLocation>
</comment>
<evidence type="ECO:0000313" key="11">
    <source>
        <dbReference type="EMBL" id="ESS73591.1"/>
    </source>
</evidence>
<evidence type="ECO:0000256" key="8">
    <source>
        <dbReference type="ARBA" id="ARBA00023316"/>
    </source>
</evidence>
<dbReference type="FunFam" id="3.40.630.40:FF:000001">
    <property type="entry name" value="N-acetylmuramoyl-L-alanine amidase"/>
    <property type="match status" value="1"/>
</dbReference>
<keyword evidence="5" id="KW-0732">Signal</keyword>
<protein>
    <recommendedName>
        <fullName evidence="9">N-acetylmuramoyl-L-alanine amidase AmiC</fullName>
        <ecNumber evidence="4">3.5.1.28</ecNumber>
    </recommendedName>
</protein>
<dbReference type="PATRIC" id="fig|1116472.3.peg.508"/>
<organism evidence="11 12">
    <name type="scientific">Methyloglobulus morosus KoM1</name>
    <dbReference type="NCBI Taxonomy" id="1116472"/>
    <lineage>
        <taxon>Bacteria</taxon>
        <taxon>Pseudomonadati</taxon>
        <taxon>Pseudomonadota</taxon>
        <taxon>Gammaproteobacteria</taxon>
        <taxon>Methylococcales</taxon>
        <taxon>Methylococcaceae</taxon>
        <taxon>Methyloglobulus</taxon>
    </lineage>
</organism>
<dbReference type="PANTHER" id="PTHR30404">
    <property type="entry name" value="N-ACETYLMURAMOYL-L-ALANINE AMIDASE"/>
    <property type="match status" value="1"/>
</dbReference>
<dbReference type="Gene3D" id="2.60.40.3500">
    <property type="match status" value="1"/>
</dbReference>
<dbReference type="GO" id="GO:0071555">
    <property type="term" value="P:cell wall organization"/>
    <property type="evidence" value="ECO:0007669"/>
    <property type="project" value="UniProtKB-KW"/>
</dbReference>
<evidence type="ECO:0000313" key="12">
    <source>
        <dbReference type="Proteomes" id="UP000017842"/>
    </source>
</evidence>
<comment type="caution">
    <text evidence="11">The sequence shown here is derived from an EMBL/GenBank/DDBJ whole genome shotgun (WGS) entry which is preliminary data.</text>
</comment>
<name>V5E212_9GAMM</name>
<dbReference type="PANTHER" id="PTHR30404:SF6">
    <property type="entry name" value="N-ACETYLMURAMOYL-L-ALANINE AMIDASE AMIB"/>
    <property type="match status" value="1"/>
</dbReference>
<dbReference type="EC" id="3.5.1.28" evidence="4"/>
<evidence type="ECO:0000256" key="9">
    <source>
        <dbReference type="ARBA" id="ARBA00074581"/>
    </source>
</evidence>
<reference evidence="11 12" key="1">
    <citation type="journal article" date="2013" name="Genome Announc.">
        <title>Draft Genome Sequence of the Methanotrophic Gammaproteobacterium Methyloglobulus morosus DSM 22980 Strain KoM1.</title>
        <authorList>
            <person name="Poehlein A."/>
            <person name="Deutzmann J.S."/>
            <person name="Daniel R."/>
            <person name="Simeonova D.D."/>
        </authorList>
    </citation>
    <scope>NUCLEOTIDE SEQUENCE [LARGE SCALE GENOMIC DNA]</scope>
    <source>
        <strain evidence="11 12">KoM1</strain>
    </source>
</reference>
<dbReference type="InterPro" id="IPR021731">
    <property type="entry name" value="AMIN_dom"/>
</dbReference>
<dbReference type="GO" id="GO:0009253">
    <property type="term" value="P:peptidoglycan catabolic process"/>
    <property type="evidence" value="ECO:0007669"/>
    <property type="project" value="InterPro"/>
</dbReference>
<dbReference type="Proteomes" id="UP000017842">
    <property type="component" value="Unassembled WGS sequence"/>
</dbReference>
<keyword evidence="12" id="KW-1185">Reference proteome</keyword>
<dbReference type="Pfam" id="PF11741">
    <property type="entry name" value="AMIN"/>
    <property type="match status" value="1"/>
</dbReference>